<keyword evidence="9" id="KW-1185">Reference proteome</keyword>
<evidence type="ECO:0000256" key="5">
    <source>
        <dbReference type="SAM" id="MobiDB-lite"/>
    </source>
</evidence>
<comment type="similarity">
    <text evidence="2 4">Belongs to the bacterial solute-binding protein 3 family.</text>
</comment>
<dbReference type="InterPro" id="IPR001638">
    <property type="entry name" value="Solute-binding_3/MltF_N"/>
</dbReference>
<feature type="chain" id="PRO_5016432838" evidence="6">
    <location>
        <begin position="26"/>
        <end position="285"/>
    </location>
</feature>
<dbReference type="RefSeq" id="WP_110073572.1">
    <property type="nucleotide sequence ID" value="NZ_CM009896.1"/>
</dbReference>
<evidence type="ECO:0000313" key="8">
    <source>
        <dbReference type="EMBL" id="PWT28378.1"/>
    </source>
</evidence>
<evidence type="ECO:0000256" key="3">
    <source>
        <dbReference type="ARBA" id="ARBA00022729"/>
    </source>
</evidence>
<accession>A0A317G351</accession>
<evidence type="ECO:0000256" key="4">
    <source>
        <dbReference type="RuleBase" id="RU003744"/>
    </source>
</evidence>
<gene>
    <name evidence="8" type="ORF">CPT75_15240</name>
</gene>
<proteinExistence type="inferred from homology"/>
<dbReference type="EMBL" id="NXNG01000001">
    <property type="protein sequence ID" value="PWT28378.1"/>
    <property type="molecule type" value="Genomic_DNA"/>
</dbReference>
<evidence type="ECO:0000313" key="9">
    <source>
        <dbReference type="Proteomes" id="UP000245488"/>
    </source>
</evidence>
<keyword evidence="3 6" id="KW-0732">Signal</keyword>
<evidence type="ECO:0000259" key="7">
    <source>
        <dbReference type="SMART" id="SM00062"/>
    </source>
</evidence>
<organism evidence="8 9">
    <name type="scientific">Butyrivibrio fibrisolvens</name>
    <dbReference type="NCBI Taxonomy" id="831"/>
    <lineage>
        <taxon>Bacteria</taxon>
        <taxon>Bacillati</taxon>
        <taxon>Bacillota</taxon>
        <taxon>Clostridia</taxon>
        <taxon>Lachnospirales</taxon>
        <taxon>Lachnospiraceae</taxon>
        <taxon>Butyrivibrio</taxon>
    </lineage>
</organism>
<evidence type="ECO:0000256" key="2">
    <source>
        <dbReference type="ARBA" id="ARBA00010333"/>
    </source>
</evidence>
<dbReference type="CDD" id="cd13711">
    <property type="entry name" value="PBP2_Ngo0372_TcyA"/>
    <property type="match status" value="1"/>
</dbReference>
<reference evidence="8 9" key="1">
    <citation type="submission" date="2017-09" db="EMBL/GenBank/DDBJ databases">
        <title>High-quality draft genome sequence of Butyrivibrio fibrisolvens INBov1, isolated from cow rumen.</title>
        <authorList>
            <person name="Rodriguez Hernaez J."/>
            <person name="Rivarola M."/>
            <person name="Paniego N."/>
            <person name="Cravero S."/>
            <person name="Ceron Cucchi M."/>
            <person name="Martinez M.C."/>
        </authorList>
    </citation>
    <scope>NUCLEOTIDE SEQUENCE [LARGE SCALE GENOMIC DNA]</scope>
    <source>
        <strain evidence="8 9">INBov1</strain>
    </source>
</reference>
<evidence type="ECO:0000256" key="1">
    <source>
        <dbReference type="ARBA" id="ARBA00004196"/>
    </source>
</evidence>
<feature type="region of interest" description="Disordered" evidence="5">
    <location>
        <begin position="29"/>
        <end position="50"/>
    </location>
</feature>
<dbReference type="Gene3D" id="3.40.190.10">
    <property type="entry name" value="Periplasmic binding protein-like II"/>
    <property type="match status" value="2"/>
</dbReference>
<evidence type="ECO:0000256" key="6">
    <source>
        <dbReference type="SAM" id="SignalP"/>
    </source>
</evidence>
<sequence length="285" mass="30818">MKRLTSLLLIAALGIGGLTSCSSKAAQSQNESANTQNSSADNQDTSDGQSTTYDKILEQGYITFATEGTYAPYSYHDDDNNLVGFDVEVAQKVAEKLGVEARFTETQWDGIIAGLDAQKYDAIANQVSITPERQEKYLFSTPYTYVYGAVIVSGDNEDISSFEDLDGKDVALTVTSNWAEVAQSYGGNIVSTSGFSESIQLVIQGRADATVNDNVTFLDFKANQADANVKIVATSQDSTQSAILIRQEDTALQEAINKALEELRADGTLAELSVKYFGEDITIEK</sequence>
<dbReference type="PROSITE" id="PS01039">
    <property type="entry name" value="SBP_BACTERIAL_3"/>
    <property type="match status" value="1"/>
</dbReference>
<dbReference type="Pfam" id="PF00497">
    <property type="entry name" value="SBP_bac_3"/>
    <property type="match status" value="1"/>
</dbReference>
<dbReference type="PANTHER" id="PTHR35936">
    <property type="entry name" value="MEMBRANE-BOUND LYTIC MUREIN TRANSGLYCOSYLASE F"/>
    <property type="match status" value="1"/>
</dbReference>
<protein>
    <submittedName>
        <fullName evidence="8">Amino acid ABC transporter substrate-binding protein</fullName>
    </submittedName>
</protein>
<name>A0A317G351_BUTFI</name>
<dbReference type="PANTHER" id="PTHR35936:SF35">
    <property type="entry name" value="L-CYSTINE-BINDING PROTEIN TCYJ"/>
    <property type="match status" value="1"/>
</dbReference>
<dbReference type="GO" id="GO:0030313">
    <property type="term" value="C:cell envelope"/>
    <property type="evidence" value="ECO:0007669"/>
    <property type="project" value="UniProtKB-SubCell"/>
</dbReference>
<dbReference type="Proteomes" id="UP000245488">
    <property type="component" value="Chromosome"/>
</dbReference>
<feature type="signal peptide" evidence="6">
    <location>
        <begin position="1"/>
        <end position="25"/>
    </location>
</feature>
<feature type="domain" description="Solute-binding protein family 3/N-terminal" evidence="7">
    <location>
        <begin position="61"/>
        <end position="280"/>
    </location>
</feature>
<dbReference type="PROSITE" id="PS51257">
    <property type="entry name" value="PROKAR_LIPOPROTEIN"/>
    <property type="match status" value="1"/>
</dbReference>
<dbReference type="SUPFAM" id="SSF53850">
    <property type="entry name" value="Periplasmic binding protein-like II"/>
    <property type="match status" value="1"/>
</dbReference>
<dbReference type="AlphaFoldDB" id="A0A317G351"/>
<comment type="subcellular location">
    <subcellularLocation>
        <location evidence="1">Cell envelope</location>
    </subcellularLocation>
</comment>
<dbReference type="SMART" id="SM00062">
    <property type="entry name" value="PBPb"/>
    <property type="match status" value="1"/>
</dbReference>
<comment type="caution">
    <text evidence="8">The sequence shown here is derived from an EMBL/GenBank/DDBJ whole genome shotgun (WGS) entry which is preliminary data.</text>
</comment>
<dbReference type="InterPro" id="IPR018313">
    <property type="entry name" value="SBP_3_CS"/>
</dbReference>